<dbReference type="SMART" id="SM00139">
    <property type="entry name" value="MyTH4"/>
    <property type="match status" value="1"/>
</dbReference>
<keyword evidence="5" id="KW-0009">Actin-binding</keyword>
<gene>
    <name evidence="9" type="primary">LOC132711666</name>
</gene>
<dbReference type="InterPro" id="IPR051567">
    <property type="entry name" value="Unconventional_Myosin_ATPase"/>
</dbReference>
<accession>A0ABM3ZFI0</accession>
<dbReference type="RefSeq" id="XP_060547129.1">
    <property type="nucleotide sequence ID" value="XM_060691146.1"/>
</dbReference>
<dbReference type="Gene3D" id="1.25.40.530">
    <property type="entry name" value="MyTH4 domain"/>
    <property type="match status" value="1"/>
</dbReference>
<evidence type="ECO:0000256" key="3">
    <source>
        <dbReference type="ARBA" id="ARBA00022490"/>
    </source>
</evidence>
<sequence length="445" mass="50826">MDSGKLRLMLISYFEALMRFMGHQPGLKKQDKMDYIYDILQRCKDKKTVHDEVYCQVIKQITGNPNLDSCHHGWQLLSLLTGYFLPSNTLRPYVTEFLQQICCDSNHPCSEIAKDCQSNLRKLIAYGGRQHLPFLAEMRAFLKGHCLRRISIILPGGLQYNAKFKTFTVTAEVLKEICEHIGVTELEEIKEFAILANKDKGKMIRPLHQEEYVHDYLLEESSIGLHFCRITWKIPLHFDNAGYINVHYNQVLQNYMTGTMLLQHTTKLGQQLGILALLQHWARGSPSVPTREELKNYIPVSNIHISLDIVEIAMAYQLETIEPLQPLQAQIRFIEHMIQLPLFGYNVFSAEWISAPDIPSPCMVGVNQEEIVAMSRETQSNQIVIPLNQILRMKSLRPTSAAGLPGIEINYGTIENPKTICFELKQAKTLYHLITIIGGESDSQA</sequence>
<dbReference type="PROSITE" id="PS51016">
    <property type="entry name" value="MYTH4"/>
    <property type="match status" value="1"/>
</dbReference>
<feature type="domain" description="FERM" evidence="6">
    <location>
        <begin position="148"/>
        <end position="445"/>
    </location>
</feature>
<feature type="domain" description="MyTH4" evidence="7">
    <location>
        <begin position="1"/>
        <end position="142"/>
    </location>
</feature>
<dbReference type="GeneID" id="132711666"/>
<evidence type="ECO:0000256" key="4">
    <source>
        <dbReference type="ARBA" id="ARBA00022737"/>
    </source>
</evidence>
<evidence type="ECO:0000256" key="1">
    <source>
        <dbReference type="ARBA" id="ARBA00004496"/>
    </source>
</evidence>
<organism evidence="8 9">
    <name type="scientific">Pantherophis guttatus</name>
    <name type="common">Corn snake</name>
    <name type="synonym">Elaphe guttata</name>
    <dbReference type="NCBI Taxonomy" id="94885"/>
    <lineage>
        <taxon>Eukaryota</taxon>
        <taxon>Metazoa</taxon>
        <taxon>Chordata</taxon>
        <taxon>Craniata</taxon>
        <taxon>Vertebrata</taxon>
        <taxon>Euteleostomi</taxon>
        <taxon>Lepidosauria</taxon>
        <taxon>Squamata</taxon>
        <taxon>Bifurcata</taxon>
        <taxon>Unidentata</taxon>
        <taxon>Episquamata</taxon>
        <taxon>Toxicofera</taxon>
        <taxon>Serpentes</taxon>
        <taxon>Colubroidea</taxon>
        <taxon>Colubridae</taxon>
        <taxon>Colubrinae</taxon>
        <taxon>Pantherophis</taxon>
    </lineage>
</organism>
<keyword evidence="4" id="KW-0677">Repeat</keyword>
<dbReference type="Pfam" id="PF00373">
    <property type="entry name" value="FERM_M"/>
    <property type="match status" value="1"/>
</dbReference>
<name>A0ABM3ZFI0_PANGU</name>
<protein>
    <submittedName>
        <fullName evidence="9">Unconventional myosin-XV-like</fullName>
    </submittedName>
</protein>
<comment type="similarity">
    <text evidence="2">Belongs to the TRAFAC class myosin-kinesin ATPase superfamily. Myosin family.</text>
</comment>
<evidence type="ECO:0000313" key="9">
    <source>
        <dbReference type="RefSeq" id="XP_060547129.1"/>
    </source>
</evidence>
<evidence type="ECO:0000259" key="7">
    <source>
        <dbReference type="PROSITE" id="PS51016"/>
    </source>
</evidence>
<evidence type="ECO:0000256" key="2">
    <source>
        <dbReference type="ARBA" id="ARBA00008314"/>
    </source>
</evidence>
<evidence type="ECO:0000313" key="8">
    <source>
        <dbReference type="Proteomes" id="UP001652622"/>
    </source>
</evidence>
<keyword evidence="3" id="KW-0963">Cytoplasm</keyword>
<dbReference type="PANTHER" id="PTHR22692">
    <property type="entry name" value="MYOSIN VII, XV"/>
    <property type="match status" value="1"/>
</dbReference>
<keyword evidence="8" id="KW-1185">Reference proteome</keyword>
<dbReference type="InterPro" id="IPR000299">
    <property type="entry name" value="FERM_domain"/>
</dbReference>
<dbReference type="InterPro" id="IPR019748">
    <property type="entry name" value="FERM_central"/>
</dbReference>
<dbReference type="InterPro" id="IPR038185">
    <property type="entry name" value="MyTH4_dom_sf"/>
</dbReference>
<dbReference type="PROSITE" id="PS50057">
    <property type="entry name" value="FERM_3"/>
    <property type="match status" value="1"/>
</dbReference>
<reference evidence="9" key="1">
    <citation type="submission" date="2025-08" db="UniProtKB">
        <authorList>
            <consortium name="RefSeq"/>
        </authorList>
    </citation>
    <scope>IDENTIFICATION</scope>
    <source>
        <tissue evidence="9">Blood</tissue>
    </source>
</reference>
<dbReference type="InterPro" id="IPR000857">
    <property type="entry name" value="MyTH4_dom"/>
</dbReference>
<evidence type="ECO:0000256" key="5">
    <source>
        <dbReference type="ARBA" id="ARBA00023203"/>
    </source>
</evidence>
<proteinExistence type="inferred from homology"/>
<comment type="subcellular location">
    <subcellularLocation>
        <location evidence="1">Cytoplasm</location>
    </subcellularLocation>
</comment>
<dbReference type="Pfam" id="PF00784">
    <property type="entry name" value="MyTH4"/>
    <property type="match status" value="1"/>
</dbReference>
<dbReference type="PANTHER" id="PTHR22692:SF16">
    <property type="entry name" value="MYOSIN XVB"/>
    <property type="match status" value="1"/>
</dbReference>
<dbReference type="Proteomes" id="UP001652622">
    <property type="component" value="Unplaced"/>
</dbReference>
<evidence type="ECO:0000259" key="6">
    <source>
        <dbReference type="PROSITE" id="PS50057"/>
    </source>
</evidence>